<dbReference type="Proteomes" id="UP000309215">
    <property type="component" value="Unassembled WGS sequence"/>
</dbReference>
<sequence>MQGAVAKAKGKIGGAVGGILGAAKGRVLGKNLEVKVGSGDQLDVRQFSIHERLSNMFQVNLIAVSKNASIDFDEVVGQNATFTMNAGQHDRFWSGICNHFEQVRMEPLGESTYQLSIVPRLWLLTQRKNYRIFTQMTVSPRSPPSGRRPAAVAGAARTRVRRITSLTPVWTPARCRGRRRAHARSSGRRAHRASTASARRRLR</sequence>
<evidence type="ECO:0000313" key="2">
    <source>
        <dbReference type="EMBL" id="TKD11966.1"/>
    </source>
</evidence>
<name>A0A4V5PQB0_9BACT</name>
<dbReference type="EMBL" id="SSMQ01000005">
    <property type="protein sequence ID" value="TKD11966.1"/>
    <property type="molecule type" value="Genomic_DNA"/>
</dbReference>
<dbReference type="Pfam" id="PF05954">
    <property type="entry name" value="Phage_GPD"/>
    <property type="match status" value="1"/>
</dbReference>
<reference evidence="2 3" key="1">
    <citation type="submission" date="2019-04" db="EMBL/GenBank/DDBJ databases">
        <authorList>
            <person name="Li Y."/>
            <person name="Wang J."/>
        </authorList>
    </citation>
    <scope>NUCLEOTIDE SEQUENCE [LARGE SCALE GENOMIC DNA]</scope>
    <source>
        <strain evidence="2 3">DSM 14668</strain>
    </source>
</reference>
<accession>A0A4V5PQB0</accession>
<dbReference type="Gene3D" id="2.30.110.50">
    <property type="match status" value="1"/>
</dbReference>
<feature type="non-terminal residue" evidence="2">
    <location>
        <position position="203"/>
    </location>
</feature>
<dbReference type="SUPFAM" id="SSF69279">
    <property type="entry name" value="Phage tail proteins"/>
    <property type="match status" value="1"/>
</dbReference>
<proteinExistence type="predicted"/>
<feature type="compositionally biased region" description="Basic residues" evidence="1">
    <location>
        <begin position="175"/>
        <end position="203"/>
    </location>
</feature>
<protein>
    <submittedName>
        <fullName evidence="2">Uncharacterized protein</fullName>
    </submittedName>
</protein>
<evidence type="ECO:0000256" key="1">
    <source>
        <dbReference type="SAM" id="MobiDB-lite"/>
    </source>
</evidence>
<keyword evidence="3" id="KW-1185">Reference proteome</keyword>
<dbReference type="AlphaFoldDB" id="A0A4V5PQB0"/>
<evidence type="ECO:0000313" key="3">
    <source>
        <dbReference type="Proteomes" id="UP000309215"/>
    </source>
</evidence>
<gene>
    <name evidence="2" type="ORF">E8A74_06295</name>
</gene>
<feature type="region of interest" description="Disordered" evidence="1">
    <location>
        <begin position="174"/>
        <end position="203"/>
    </location>
</feature>
<organism evidence="2 3">
    <name type="scientific">Polyangium fumosum</name>
    <dbReference type="NCBI Taxonomy" id="889272"/>
    <lineage>
        <taxon>Bacteria</taxon>
        <taxon>Pseudomonadati</taxon>
        <taxon>Myxococcota</taxon>
        <taxon>Polyangia</taxon>
        <taxon>Polyangiales</taxon>
        <taxon>Polyangiaceae</taxon>
        <taxon>Polyangium</taxon>
    </lineage>
</organism>
<comment type="caution">
    <text evidence="2">The sequence shown here is derived from an EMBL/GenBank/DDBJ whole genome shotgun (WGS) entry which is preliminary data.</text>
</comment>